<dbReference type="InterPro" id="IPR005829">
    <property type="entry name" value="Sugar_transporter_CS"/>
</dbReference>
<keyword evidence="5 6" id="KW-0472">Membrane</keyword>
<evidence type="ECO:0000256" key="2">
    <source>
        <dbReference type="ARBA" id="ARBA00007520"/>
    </source>
</evidence>
<protein>
    <submittedName>
        <fullName evidence="8">MFS transporter</fullName>
    </submittedName>
</protein>
<feature type="transmembrane region" description="Helical" evidence="6">
    <location>
        <begin position="79"/>
        <end position="98"/>
    </location>
</feature>
<reference evidence="8 9" key="1">
    <citation type="submission" date="2023-04" db="EMBL/GenBank/DDBJ databases">
        <title>Funneling lignin-derived compounds into biodiesel using alkali-halophilic Citricoccus sp. P2.</title>
        <authorList>
            <person name="Luo C.-B."/>
        </authorList>
    </citation>
    <scope>NUCLEOTIDE SEQUENCE [LARGE SCALE GENOMIC DNA]</scope>
    <source>
        <strain evidence="8 9">P2</strain>
    </source>
</reference>
<gene>
    <name evidence="8" type="ORF">P8192_11975</name>
</gene>
<evidence type="ECO:0000256" key="4">
    <source>
        <dbReference type="ARBA" id="ARBA00022989"/>
    </source>
</evidence>
<dbReference type="PANTHER" id="PTHR23526">
    <property type="entry name" value="INTEGRAL MEMBRANE TRANSPORT PROTEIN-RELATED"/>
    <property type="match status" value="1"/>
</dbReference>
<evidence type="ECO:0000256" key="5">
    <source>
        <dbReference type="ARBA" id="ARBA00023136"/>
    </source>
</evidence>
<dbReference type="PRINTS" id="PR01035">
    <property type="entry name" value="TCRTETA"/>
</dbReference>
<feature type="transmembrane region" description="Helical" evidence="6">
    <location>
        <begin position="234"/>
        <end position="255"/>
    </location>
</feature>
<feature type="transmembrane region" description="Helical" evidence="6">
    <location>
        <begin position="182"/>
        <end position="201"/>
    </location>
</feature>
<feature type="transmembrane region" description="Helical" evidence="6">
    <location>
        <begin position="104"/>
        <end position="126"/>
    </location>
</feature>
<dbReference type="PROSITE" id="PS00217">
    <property type="entry name" value="SUGAR_TRANSPORT_2"/>
    <property type="match status" value="1"/>
</dbReference>
<feature type="domain" description="Major facilitator superfamily (MFS) profile" evidence="7">
    <location>
        <begin position="13"/>
        <end position="416"/>
    </location>
</feature>
<feature type="transmembrane region" description="Helical" evidence="6">
    <location>
        <begin position="138"/>
        <end position="162"/>
    </location>
</feature>
<dbReference type="Pfam" id="PF07690">
    <property type="entry name" value="MFS_1"/>
    <property type="match status" value="1"/>
</dbReference>
<feature type="transmembrane region" description="Helical" evidence="6">
    <location>
        <begin position="48"/>
        <end position="67"/>
    </location>
</feature>
<feature type="transmembrane region" description="Helical" evidence="6">
    <location>
        <begin position="299"/>
        <end position="318"/>
    </location>
</feature>
<proteinExistence type="inferred from homology"/>
<dbReference type="RefSeq" id="WP_278157263.1">
    <property type="nucleotide sequence ID" value="NZ_CP121252.1"/>
</dbReference>
<feature type="transmembrane region" description="Helical" evidence="6">
    <location>
        <begin position="267"/>
        <end position="287"/>
    </location>
</feature>
<organism evidence="8 9">
    <name type="scientific">Citricoccus muralis</name>
    <dbReference type="NCBI Taxonomy" id="169134"/>
    <lineage>
        <taxon>Bacteria</taxon>
        <taxon>Bacillati</taxon>
        <taxon>Actinomycetota</taxon>
        <taxon>Actinomycetes</taxon>
        <taxon>Micrococcales</taxon>
        <taxon>Micrococcaceae</taxon>
        <taxon>Citricoccus</taxon>
    </lineage>
</organism>
<sequence>MTRPKSSPNSLAWLWLIVGAAVLTQTSINLLRPVTSYKLLSMGFGETAIGLATAVYALLPLFMAMPFGRLTSKVGSLRGLMTAGGVLIGLGGAILALAGQAWLIMVGSAVLGVGHLMFTIAGQSMISRRSLAHQMDAAFGWFTAAFSVGQMTGPLLSGLLLGNVSLAVAQSSGAGLGQSITLALWIGAAAAVLSAPVLFVLRPLPDPTTSQLRQVPPAGAEKPTMLSIVRRPGVASNMLASLALLAILDILIAFLPLVGEAAGVSPLAVGVLLALRGAASVVSRIFLPMLVRRYRRSHLVLVSLFVSALAIAMVPFTLQLEGAFWAAGVLISLGGLTLGLGQPLSMTLISQAVPYAWRSPALALRLMTNRVGQVVLPVAAGVVAGPWGPGGGVWFACAMLAVSGTERLINHRTGPNDENRDADSN</sequence>
<evidence type="ECO:0000256" key="3">
    <source>
        <dbReference type="ARBA" id="ARBA00022692"/>
    </source>
</evidence>
<evidence type="ECO:0000313" key="9">
    <source>
        <dbReference type="Proteomes" id="UP001219037"/>
    </source>
</evidence>
<dbReference type="InterPro" id="IPR036259">
    <property type="entry name" value="MFS_trans_sf"/>
</dbReference>
<evidence type="ECO:0000256" key="6">
    <source>
        <dbReference type="SAM" id="Phobius"/>
    </source>
</evidence>
<comment type="similarity">
    <text evidence="2">Belongs to the major facilitator superfamily. TCR/Tet family.</text>
</comment>
<evidence type="ECO:0000259" key="7">
    <source>
        <dbReference type="PROSITE" id="PS50850"/>
    </source>
</evidence>
<dbReference type="Proteomes" id="UP001219037">
    <property type="component" value="Chromosome"/>
</dbReference>
<keyword evidence="4 6" id="KW-1133">Transmembrane helix</keyword>
<dbReference type="PROSITE" id="PS50850">
    <property type="entry name" value="MFS"/>
    <property type="match status" value="1"/>
</dbReference>
<comment type="subcellular location">
    <subcellularLocation>
        <location evidence="1">Cell membrane</location>
        <topology evidence="1">Multi-pass membrane protein</topology>
    </subcellularLocation>
</comment>
<dbReference type="SUPFAM" id="SSF103473">
    <property type="entry name" value="MFS general substrate transporter"/>
    <property type="match status" value="1"/>
</dbReference>
<keyword evidence="3 6" id="KW-0812">Transmembrane</keyword>
<dbReference type="InterPro" id="IPR020846">
    <property type="entry name" value="MFS_dom"/>
</dbReference>
<dbReference type="Gene3D" id="1.20.1250.20">
    <property type="entry name" value="MFS general substrate transporter like domains"/>
    <property type="match status" value="1"/>
</dbReference>
<dbReference type="InterPro" id="IPR001958">
    <property type="entry name" value="Tet-R_TetA/multi-R_MdtG-like"/>
</dbReference>
<dbReference type="PANTHER" id="PTHR23526:SF4">
    <property type="entry name" value="INTEGRAL MEMBRANE TRANSPORT PROTEIN"/>
    <property type="match status" value="1"/>
</dbReference>
<feature type="transmembrane region" description="Helical" evidence="6">
    <location>
        <begin position="324"/>
        <end position="341"/>
    </location>
</feature>
<dbReference type="InterPro" id="IPR052528">
    <property type="entry name" value="Sugar_transport-like"/>
</dbReference>
<evidence type="ECO:0000256" key="1">
    <source>
        <dbReference type="ARBA" id="ARBA00004651"/>
    </source>
</evidence>
<name>A0ABY8H4N8_9MICC</name>
<dbReference type="InterPro" id="IPR011701">
    <property type="entry name" value="MFS"/>
</dbReference>
<keyword evidence="9" id="KW-1185">Reference proteome</keyword>
<evidence type="ECO:0000313" key="8">
    <source>
        <dbReference type="EMBL" id="WFP16100.1"/>
    </source>
</evidence>
<dbReference type="EMBL" id="CP121252">
    <property type="protein sequence ID" value="WFP16100.1"/>
    <property type="molecule type" value="Genomic_DNA"/>
</dbReference>
<accession>A0ABY8H4N8</accession>